<accession>A0A8S1MV11</accession>
<proteinExistence type="predicted"/>
<dbReference type="AlphaFoldDB" id="A0A8S1MV11"/>
<reference evidence="1" key="1">
    <citation type="submission" date="2021-01" db="EMBL/GenBank/DDBJ databases">
        <authorList>
            <consortium name="Genoscope - CEA"/>
            <person name="William W."/>
        </authorList>
    </citation>
    <scope>NUCLEOTIDE SEQUENCE</scope>
</reference>
<protein>
    <submittedName>
        <fullName evidence="1">Uncharacterized protein</fullName>
    </submittedName>
</protein>
<sequence>MIKIAIENTKLQIDKSNLNQVQLGIHEHIKQQFYFQYLMNLLTNYLLDRIKILMYINPQLNSNENDYLDHSKEITIRFEVVQYPFSQYYYQIYIINTKQFTLRIMYVILNLHYLYMKLNSQDENI</sequence>
<dbReference type="EMBL" id="CAJJDM010000066">
    <property type="protein sequence ID" value="CAD8080665.1"/>
    <property type="molecule type" value="Genomic_DNA"/>
</dbReference>
<evidence type="ECO:0000313" key="2">
    <source>
        <dbReference type="Proteomes" id="UP000688137"/>
    </source>
</evidence>
<dbReference type="Proteomes" id="UP000688137">
    <property type="component" value="Unassembled WGS sequence"/>
</dbReference>
<organism evidence="1 2">
    <name type="scientific">Paramecium primaurelia</name>
    <dbReference type="NCBI Taxonomy" id="5886"/>
    <lineage>
        <taxon>Eukaryota</taxon>
        <taxon>Sar</taxon>
        <taxon>Alveolata</taxon>
        <taxon>Ciliophora</taxon>
        <taxon>Intramacronucleata</taxon>
        <taxon>Oligohymenophorea</taxon>
        <taxon>Peniculida</taxon>
        <taxon>Parameciidae</taxon>
        <taxon>Paramecium</taxon>
    </lineage>
</organism>
<keyword evidence="2" id="KW-1185">Reference proteome</keyword>
<comment type="caution">
    <text evidence="1">The sequence shown here is derived from an EMBL/GenBank/DDBJ whole genome shotgun (WGS) entry which is preliminary data.</text>
</comment>
<gene>
    <name evidence="1" type="ORF">PPRIM_AZ9-3.1.T0640092</name>
</gene>
<name>A0A8S1MV11_PARPR</name>
<evidence type="ECO:0000313" key="1">
    <source>
        <dbReference type="EMBL" id="CAD8080665.1"/>
    </source>
</evidence>